<evidence type="ECO:0000256" key="2">
    <source>
        <dbReference type="ARBA" id="ARBA00004651"/>
    </source>
</evidence>
<gene>
    <name evidence="13" type="ORF">GLE_1140</name>
</gene>
<dbReference type="EMBL" id="CP013140">
    <property type="protein sequence ID" value="ALN56498.1"/>
    <property type="molecule type" value="Genomic_DNA"/>
</dbReference>
<dbReference type="PATRIC" id="fig|69.6.peg.1125"/>
<keyword evidence="11" id="KW-0472">Membrane</keyword>
<evidence type="ECO:0000256" key="12">
    <source>
        <dbReference type="ARBA" id="ARBA00037975"/>
    </source>
</evidence>
<proteinExistence type="inferred from homology"/>
<dbReference type="Proteomes" id="UP000061569">
    <property type="component" value="Chromosome"/>
</dbReference>
<dbReference type="SUPFAM" id="SSF81342">
    <property type="entry name" value="Transmembrane di-heme cytochromes"/>
    <property type="match status" value="1"/>
</dbReference>
<comment type="subcellular location">
    <subcellularLocation>
        <location evidence="2">Cell membrane</location>
        <topology evidence="2">Multi-pass membrane protein</topology>
    </subcellularLocation>
</comment>
<keyword evidence="3" id="KW-0813">Transport</keyword>
<name>A0A0S2DD65_LYSEN</name>
<evidence type="ECO:0000256" key="5">
    <source>
        <dbReference type="ARBA" id="ARBA00022617"/>
    </source>
</evidence>
<sequence>MTLKNTADRWGAVSQSLHWLIVLLIAAIAVIGLTMTDMSNGPSKIKIYALHKSLGLTLLALVVARLLWRVYAGAPGPVAGTPHWQERIASLTHWALYALMFALPLSGWLFNSTAGYPLQYFGLFNLPKLAARNEELAQLTRTLHETGFWVLLALVLAHAAAAFYHHLFQNDATLTRMLPGGRRTYDALADADAANGHGPSSADDRSQLPPTHPPTASAPASPENRNAP</sequence>
<comment type="similarity">
    <text evidence="12">Belongs to the cytochrome b561 family.</text>
</comment>
<dbReference type="PANTHER" id="PTHR30529">
    <property type="entry name" value="CYTOCHROME B561"/>
    <property type="match status" value="1"/>
</dbReference>
<keyword evidence="8" id="KW-0249">Electron transport</keyword>
<evidence type="ECO:0000256" key="9">
    <source>
        <dbReference type="ARBA" id="ARBA00022989"/>
    </source>
</evidence>
<evidence type="ECO:0000313" key="13">
    <source>
        <dbReference type="EMBL" id="ALN56498.1"/>
    </source>
</evidence>
<dbReference type="InterPro" id="IPR016174">
    <property type="entry name" value="Di-haem_cyt_TM"/>
</dbReference>
<keyword evidence="7" id="KW-0479">Metal-binding</keyword>
<protein>
    <submittedName>
        <fullName evidence="13">Cytochrome B561</fullName>
    </submittedName>
</protein>
<dbReference type="GO" id="GO:0009055">
    <property type="term" value="F:electron transfer activity"/>
    <property type="evidence" value="ECO:0007669"/>
    <property type="project" value="InterPro"/>
</dbReference>
<accession>A0A0S2DD65</accession>
<dbReference type="GO" id="GO:0005886">
    <property type="term" value="C:plasma membrane"/>
    <property type="evidence" value="ECO:0007669"/>
    <property type="project" value="UniProtKB-SubCell"/>
</dbReference>
<dbReference type="PANTHER" id="PTHR30529:SF7">
    <property type="entry name" value="CYTOCHROME B561 BACTERIAL_NI-HYDROGENASE DOMAIN-CONTAINING PROTEIN"/>
    <property type="match status" value="1"/>
</dbReference>
<evidence type="ECO:0000256" key="3">
    <source>
        <dbReference type="ARBA" id="ARBA00022448"/>
    </source>
</evidence>
<dbReference type="AlphaFoldDB" id="A0A0S2DD65"/>
<comment type="cofactor">
    <cofactor evidence="1">
        <name>heme b</name>
        <dbReference type="ChEBI" id="CHEBI:60344"/>
    </cofactor>
</comment>
<keyword evidence="10" id="KW-0408">Iron</keyword>
<dbReference type="InterPro" id="IPR052168">
    <property type="entry name" value="Cytochrome_b561_oxidase"/>
</dbReference>
<keyword evidence="6" id="KW-0812">Transmembrane</keyword>
<dbReference type="Pfam" id="PF01292">
    <property type="entry name" value="Ni_hydr_CYTB"/>
    <property type="match status" value="1"/>
</dbReference>
<evidence type="ECO:0000256" key="8">
    <source>
        <dbReference type="ARBA" id="ARBA00022982"/>
    </source>
</evidence>
<evidence type="ECO:0000256" key="6">
    <source>
        <dbReference type="ARBA" id="ARBA00022692"/>
    </source>
</evidence>
<keyword evidence="4" id="KW-1003">Cell membrane</keyword>
<dbReference type="Gene3D" id="1.20.950.20">
    <property type="entry name" value="Transmembrane di-heme cytochromes, Chain C"/>
    <property type="match status" value="1"/>
</dbReference>
<dbReference type="KEGG" id="lez:GLE_1140"/>
<evidence type="ECO:0000256" key="10">
    <source>
        <dbReference type="ARBA" id="ARBA00023004"/>
    </source>
</evidence>
<evidence type="ECO:0000256" key="4">
    <source>
        <dbReference type="ARBA" id="ARBA00022475"/>
    </source>
</evidence>
<keyword evidence="9" id="KW-1133">Transmembrane helix</keyword>
<evidence type="ECO:0000256" key="7">
    <source>
        <dbReference type="ARBA" id="ARBA00022723"/>
    </source>
</evidence>
<dbReference type="GO" id="GO:0046872">
    <property type="term" value="F:metal ion binding"/>
    <property type="evidence" value="ECO:0007669"/>
    <property type="project" value="UniProtKB-KW"/>
</dbReference>
<organism evidence="13 14">
    <name type="scientific">Lysobacter enzymogenes</name>
    <dbReference type="NCBI Taxonomy" id="69"/>
    <lineage>
        <taxon>Bacteria</taxon>
        <taxon>Pseudomonadati</taxon>
        <taxon>Pseudomonadota</taxon>
        <taxon>Gammaproteobacteria</taxon>
        <taxon>Lysobacterales</taxon>
        <taxon>Lysobacteraceae</taxon>
        <taxon>Lysobacter</taxon>
    </lineage>
</organism>
<evidence type="ECO:0000256" key="1">
    <source>
        <dbReference type="ARBA" id="ARBA00001970"/>
    </source>
</evidence>
<dbReference type="OrthoDB" id="8589936at2"/>
<dbReference type="STRING" id="69.GLE_1140"/>
<evidence type="ECO:0000313" key="14">
    <source>
        <dbReference type="Proteomes" id="UP000061569"/>
    </source>
</evidence>
<dbReference type="GO" id="GO:0020037">
    <property type="term" value="F:heme binding"/>
    <property type="evidence" value="ECO:0007669"/>
    <property type="project" value="TreeGrafter"/>
</dbReference>
<reference evidence="13 14" key="1">
    <citation type="submission" date="2015-11" db="EMBL/GenBank/DDBJ databases">
        <title>Genome sequences of Lysobacter enzymogenes strain C3 and Lysobacter antibioticus ATCC 29479.</title>
        <authorList>
            <person name="Kobayashi D.Y."/>
        </authorList>
    </citation>
    <scope>NUCLEOTIDE SEQUENCE [LARGE SCALE GENOMIC DNA]</scope>
    <source>
        <strain evidence="13 14">C3</strain>
    </source>
</reference>
<dbReference type="InterPro" id="IPR011577">
    <property type="entry name" value="Cyt_b561_bac/Ni-Hgenase"/>
</dbReference>
<keyword evidence="5" id="KW-0349">Heme</keyword>
<evidence type="ECO:0000256" key="11">
    <source>
        <dbReference type="ARBA" id="ARBA00023136"/>
    </source>
</evidence>
<dbReference type="GO" id="GO:0022904">
    <property type="term" value="P:respiratory electron transport chain"/>
    <property type="evidence" value="ECO:0007669"/>
    <property type="project" value="InterPro"/>
</dbReference>